<organism evidence="1 2">
    <name type="scientific">Dermacentor silvarum</name>
    <name type="common">Tick</name>
    <dbReference type="NCBI Taxonomy" id="543639"/>
    <lineage>
        <taxon>Eukaryota</taxon>
        <taxon>Metazoa</taxon>
        <taxon>Ecdysozoa</taxon>
        <taxon>Arthropoda</taxon>
        <taxon>Chelicerata</taxon>
        <taxon>Arachnida</taxon>
        <taxon>Acari</taxon>
        <taxon>Parasitiformes</taxon>
        <taxon>Ixodida</taxon>
        <taxon>Ixodoidea</taxon>
        <taxon>Ixodidae</taxon>
        <taxon>Rhipicephalinae</taxon>
        <taxon>Dermacentor</taxon>
    </lineage>
</organism>
<sequence>MTRIVSPASAILVSTVACVAIIVGFVLALVGIVLRINLPATERGCLPPDKPLPEGNVMVETKGGRLVGGRVTVDGVALVRFLGIPFAQSTAGIRRFLVPLPMGPSQYPCEVRQYLEPRPPCAQWSNGSVLGSEDCLHVNVWTPAAAIGDNGNGGGRALVVAVSGRWFETGSNDDPDWPKLAAKGDVVVVAPNHRQGVLGFLHPSSVAGVDKDVAVADVMSAVQWAHDHAKAFGGDPNQLVLVGRGTGSYLLSAAARNMNNNVVRRAFYDGIVYGSFLPFDPAVPYLNLALALHCDDTDQSAWVSCFRAAPVDKLLQGAQASPHCPLPFTPYVNVELLLAAPVATPRTIVAGANAADDKALFMERILPLAQVYSSKQVCAGTVRSGPMTGTNGKVCNKTPQQSVKG</sequence>
<evidence type="ECO:0000313" key="1">
    <source>
        <dbReference type="EMBL" id="KAH7944840.1"/>
    </source>
</evidence>
<dbReference type="EMBL" id="CM023475">
    <property type="protein sequence ID" value="KAH7944840.1"/>
    <property type="molecule type" value="Genomic_DNA"/>
</dbReference>
<name>A0ACB8CIW7_DERSI</name>
<reference evidence="1" key="1">
    <citation type="submission" date="2020-05" db="EMBL/GenBank/DDBJ databases">
        <title>Large-scale comparative analyses of tick genomes elucidate their genetic diversity and vector capacities.</title>
        <authorList>
            <person name="Jia N."/>
            <person name="Wang J."/>
            <person name="Shi W."/>
            <person name="Du L."/>
            <person name="Sun Y."/>
            <person name="Zhan W."/>
            <person name="Jiang J."/>
            <person name="Wang Q."/>
            <person name="Zhang B."/>
            <person name="Ji P."/>
            <person name="Sakyi L.B."/>
            <person name="Cui X."/>
            <person name="Yuan T."/>
            <person name="Jiang B."/>
            <person name="Yang W."/>
            <person name="Lam T.T.-Y."/>
            <person name="Chang Q."/>
            <person name="Ding S."/>
            <person name="Wang X."/>
            <person name="Zhu J."/>
            <person name="Ruan X."/>
            <person name="Zhao L."/>
            <person name="Wei J."/>
            <person name="Que T."/>
            <person name="Du C."/>
            <person name="Cheng J."/>
            <person name="Dai P."/>
            <person name="Han X."/>
            <person name="Huang E."/>
            <person name="Gao Y."/>
            <person name="Liu J."/>
            <person name="Shao H."/>
            <person name="Ye R."/>
            <person name="Li L."/>
            <person name="Wei W."/>
            <person name="Wang X."/>
            <person name="Wang C."/>
            <person name="Yang T."/>
            <person name="Huo Q."/>
            <person name="Li W."/>
            <person name="Guo W."/>
            <person name="Chen H."/>
            <person name="Zhou L."/>
            <person name="Ni X."/>
            <person name="Tian J."/>
            <person name="Zhou Y."/>
            <person name="Sheng Y."/>
            <person name="Liu T."/>
            <person name="Pan Y."/>
            <person name="Xia L."/>
            <person name="Li J."/>
            <person name="Zhao F."/>
            <person name="Cao W."/>
        </authorList>
    </citation>
    <scope>NUCLEOTIDE SEQUENCE</scope>
    <source>
        <strain evidence="1">Dsil-2018</strain>
    </source>
</reference>
<keyword evidence="2" id="KW-1185">Reference proteome</keyword>
<evidence type="ECO:0000313" key="2">
    <source>
        <dbReference type="Proteomes" id="UP000821865"/>
    </source>
</evidence>
<dbReference type="Proteomes" id="UP000821865">
    <property type="component" value="Chromosome 6"/>
</dbReference>
<proteinExistence type="predicted"/>
<gene>
    <name evidence="1" type="ORF">HPB49_001138</name>
</gene>
<comment type="caution">
    <text evidence="1">The sequence shown here is derived from an EMBL/GenBank/DDBJ whole genome shotgun (WGS) entry which is preliminary data.</text>
</comment>
<accession>A0ACB8CIW7</accession>
<protein>
    <submittedName>
        <fullName evidence="1">Uncharacterized protein</fullName>
    </submittedName>
</protein>